<feature type="chain" id="PRO_5046375592" description="Lipoprotein" evidence="1">
    <location>
        <begin position="30"/>
        <end position="180"/>
    </location>
</feature>
<keyword evidence="3" id="KW-1185">Reference proteome</keyword>
<dbReference type="EMBL" id="AP018448">
    <property type="protein sequence ID" value="BBC35992.1"/>
    <property type="molecule type" value="Genomic_DNA"/>
</dbReference>
<keyword evidence="1" id="KW-0732">Signal</keyword>
<dbReference type="Proteomes" id="UP001321542">
    <property type="component" value="Chromosome"/>
</dbReference>
<name>A0ABM7FHT4_9ACTN</name>
<feature type="signal peptide" evidence="1">
    <location>
        <begin position="1"/>
        <end position="29"/>
    </location>
</feature>
<evidence type="ECO:0000313" key="2">
    <source>
        <dbReference type="EMBL" id="BBC35992.1"/>
    </source>
</evidence>
<gene>
    <name evidence="2" type="ORF">SGFS_072860</name>
</gene>
<reference evidence="2 3" key="2">
    <citation type="journal article" date="2023" name="ChemBioChem">
        <title>Acyltransferase Domain Exchange between Two Independent Type I Polyketide Synthases in the Same Producer Strain of Macrolide Antibiotics.</title>
        <authorList>
            <person name="Kudo F."/>
            <person name="Kishikawa K."/>
            <person name="Tsuboi K."/>
            <person name="Kido T."/>
            <person name="Usui T."/>
            <person name="Hashimoto J."/>
            <person name="Shin-Ya K."/>
            <person name="Miyanaga A."/>
            <person name="Eguchi T."/>
        </authorList>
    </citation>
    <scope>NUCLEOTIDE SEQUENCE [LARGE SCALE GENOMIC DNA]</scope>
    <source>
        <strain evidence="2 3">A-8890</strain>
    </source>
</reference>
<organism evidence="2 3">
    <name type="scientific">Streptomyces graminofaciens</name>
    <dbReference type="NCBI Taxonomy" id="68212"/>
    <lineage>
        <taxon>Bacteria</taxon>
        <taxon>Bacillati</taxon>
        <taxon>Actinomycetota</taxon>
        <taxon>Actinomycetes</taxon>
        <taxon>Kitasatosporales</taxon>
        <taxon>Streptomycetaceae</taxon>
        <taxon>Streptomyces</taxon>
    </lineage>
</organism>
<sequence length="180" mass="19114">MSMRTIAFGRAGRASVVVLAALMGTIGMAAEPSAAASKQKKCVAKIKKTFGGYKTMNFCNIKNVKYIGVQKGKNYVGLAQGKGPMTLTLTSTVTVSNSKSSDISVTAGSVSSAVKFDVTKSRTQAMAGSYTVPKGKFGALKAYPLYKVYSFKAYSKLDGKFVTKGVARKAIGYRYEHSAK</sequence>
<evidence type="ECO:0008006" key="4">
    <source>
        <dbReference type="Google" id="ProtNLM"/>
    </source>
</evidence>
<protein>
    <recommendedName>
        <fullName evidence="4">Lipoprotein</fullName>
    </recommendedName>
</protein>
<evidence type="ECO:0000256" key="1">
    <source>
        <dbReference type="SAM" id="SignalP"/>
    </source>
</evidence>
<evidence type="ECO:0000313" key="3">
    <source>
        <dbReference type="Proteomes" id="UP001321542"/>
    </source>
</evidence>
<accession>A0ABM7FHT4</accession>
<proteinExistence type="predicted"/>
<reference evidence="2 3" key="1">
    <citation type="journal article" date="2010" name="ChemBioChem">
        <title>Cloning and characterization of the biosynthetic gene cluster of 16-membered macrolide antibiotic FD-891: involvement of a dual functional cytochrome P450 monooxygenase catalyzing epoxidation and hydroxylation.</title>
        <authorList>
            <person name="Kudo F."/>
            <person name="Motegi A."/>
            <person name="Mizoue K."/>
            <person name="Eguchi T."/>
        </authorList>
    </citation>
    <scope>NUCLEOTIDE SEQUENCE [LARGE SCALE GENOMIC DNA]</scope>
    <source>
        <strain evidence="2 3">A-8890</strain>
    </source>
</reference>